<sequence length="117" mass="13753">MLHQHDGCRHRAILESCCASRHHHRHRNFYHNRHRQHHARDPTGSTICLLRLSLHGACCCHVTTPTTKSDANFIDQYLDLMDITRGIIWRFLGPWLHRPRNKCTKVIFGLVGMQRKV</sequence>
<organism evidence="1">
    <name type="scientific">Zea mays</name>
    <name type="common">Maize</name>
    <dbReference type="NCBI Taxonomy" id="4577"/>
    <lineage>
        <taxon>Eukaryota</taxon>
        <taxon>Viridiplantae</taxon>
        <taxon>Streptophyta</taxon>
        <taxon>Embryophyta</taxon>
        <taxon>Tracheophyta</taxon>
        <taxon>Spermatophyta</taxon>
        <taxon>Magnoliopsida</taxon>
        <taxon>Liliopsida</taxon>
        <taxon>Poales</taxon>
        <taxon>Poaceae</taxon>
        <taxon>PACMAD clade</taxon>
        <taxon>Panicoideae</taxon>
        <taxon>Andropogonodae</taxon>
        <taxon>Andropogoneae</taxon>
        <taxon>Tripsacinae</taxon>
        <taxon>Zea</taxon>
    </lineage>
</organism>
<evidence type="ECO:0000313" key="1">
    <source>
        <dbReference type="EMBL" id="ACF81747.1"/>
    </source>
</evidence>
<dbReference type="AlphaFoldDB" id="B4FI04"/>
<reference evidence="1" key="1">
    <citation type="journal article" date="2009" name="PLoS Genet.">
        <title>Sequencing, mapping, and analysis of 27,455 maize full-length cDNAs.</title>
        <authorList>
            <person name="Soderlund C."/>
            <person name="Descour A."/>
            <person name="Kudrna D."/>
            <person name="Bomhoff M."/>
            <person name="Boyd L."/>
            <person name="Currie J."/>
            <person name="Angelova A."/>
            <person name="Collura K."/>
            <person name="Wissotski M."/>
            <person name="Ashley E."/>
            <person name="Morrow D."/>
            <person name="Fernandes J."/>
            <person name="Walbot V."/>
            <person name="Yu Y."/>
        </authorList>
    </citation>
    <scope>NUCLEOTIDE SEQUENCE</scope>
    <source>
        <strain evidence="1">B73</strain>
    </source>
</reference>
<accession>B4FI04</accession>
<protein>
    <submittedName>
        <fullName evidence="1">Uncharacterized protein</fullName>
    </submittedName>
</protein>
<name>B4FI04_MAIZE</name>
<proteinExistence type="evidence at transcript level"/>
<dbReference type="EMBL" id="BT036742">
    <property type="protein sequence ID" value="ACF81747.1"/>
    <property type="molecule type" value="mRNA"/>
</dbReference>